<evidence type="ECO:0000256" key="14">
    <source>
        <dbReference type="SAM" id="MobiDB-lite"/>
    </source>
</evidence>
<protein>
    <recommendedName>
        <fullName evidence="13">Acetyl-coenzyme A carboxylase carboxyl transferase subunit beta</fullName>
        <shortName evidence="13">ACCase subunit beta</shortName>
        <shortName evidence="13">Acetyl-CoA carboxylase carboxyltransferase subunit beta</shortName>
        <ecNumber evidence="13">2.1.3.15</ecNumber>
    </recommendedName>
</protein>
<keyword evidence="5 13" id="KW-0547">Nucleotide-binding</keyword>
<dbReference type="EC" id="2.1.3.15" evidence="13"/>
<proteinExistence type="inferred from homology"/>
<keyword evidence="13" id="KW-0963">Cytoplasm</keyword>
<dbReference type="PANTHER" id="PTHR42995:SF5">
    <property type="entry name" value="ACETYL-COENZYME A CARBOXYLASE CARBOXYL TRANSFERASE SUBUNIT BETA, CHLOROPLASTIC"/>
    <property type="match status" value="1"/>
</dbReference>
<reference evidence="16 17" key="1">
    <citation type="submission" date="2019-07" db="EMBL/GenBank/DDBJ databases">
        <title>Whole genome shotgun sequence of Acetobacter nitrogenifigens NBRC 105050.</title>
        <authorList>
            <person name="Hosoyama A."/>
            <person name="Uohara A."/>
            <person name="Ohji S."/>
            <person name="Ichikawa N."/>
        </authorList>
    </citation>
    <scope>NUCLEOTIDE SEQUENCE [LARGE SCALE GENOMIC DNA]</scope>
    <source>
        <strain evidence="16 17">NBRC 105050</strain>
    </source>
</reference>
<dbReference type="GO" id="GO:2001295">
    <property type="term" value="P:malonyl-CoA biosynthetic process"/>
    <property type="evidence" value="ECO:0007669"/>
    <property type="project" value="UniProtKB-UniRule"/>
</dbReference>
<keyword evidence="11 13" id="KW-0275">Fatty acid biosynthesis</keyword>
<evidence type="ECO:0000256" key="5">
    <source>
        <dbReference type="ARBA" id="ARBA00022741"/>
    </source>
</evidence>
<dbReference type="Pfam" id="PF17848">
    <property type="entry name" value="Zn_ribbon_ACC"/>
    <property type="match status" value="1"/>
</dbReference>
<dbReference type="STRING" id="1120919.GCA_000429165_00937"/>
<evidence type="ECO:0000256" key="3">
    <source>
        <dbReference type="ARBA" id="ARBA00022679"/>
    </source>
</evidence>
<keyword evidence="10 13" id="KW-0443">Lipid metabolism</keyword>
<dbReference type="Proteomes" id="UP000321635">
    <property type="component" value="Unassembled WGS sequence"/>
</dbReference>
<feature type="domain" description="CoA carboxyltransferase N-terminal" evidence="15">
    <location>
        <begin position="24"/>
        <end position="293"/>
    </location>
</feature>
<gene>
    <name evidence="13 16" type="primary">accD</name>
    <name evidence="16" type="ORF">ANI02nite_19690</name>
</gene>
<evidence type="ECO:0000256" key="11">
    <source>
        <dbReference type="ARBA" id="ARBA00023160"/>
    </source>
</evidence>
<comment type="caution">
    <text evidence="16">The sequence shown here is derived from an EMBL/GenBank/DDBJ whole genome shotgun (WGS) entry which is preliminary data.</text>
</comment>
<comment type="catalytic activity">
    <reaction evidence="13">
        <text>N(6)-carboxybiotinyl-L-lysyl-[protein] + acetyl-CoA = N(6)-biotinyl-L-lysyl-[protein] + malonyl-CoA</text>
        <dbReference type="Rhea" id="RHEA:54728"/>
        <dbReference type="Rhea" id="RHEA-COMP:10505"/>
        <dbReference type="Rhea" id="RHEA-COMP:10506"/>
        <dbReference type="ChEBI" id="CHEBI:57288"/>
        <dbReference type="ChEBI" id="CHEBI:57384"/>
        <dbReference type="ChEBI" id="CHEBI:83144"/>
        <dbReference type="ChEBI" id="CHEBI:83145"/>
        <dbReference type="EC" id="2.1.3.15"/>
    </reaction>
</comment>
<keyword evidence="6 13" id="KW-0863">Zinc-finger</keyword>
<dbReference type="GO" id="GO:0016743">
    <property type="term" value="F:carboxyl- or carbamoyltransferase activity"/>
    <property type="evidence" value="ECO:0007669"/>
    <property type="project" value="UniProtKB-UniRule"/>
</dbReference>
<evidence type="ECO:0000256" key="13">
    <source>
        <dbReference type="HAMAP-Rule" id="MF_01395"/>
    </source>
</evidence>
<evidence type="ECO:0000256" key="2">
    <source>
        <dbReference type="ARBA" id="ARBA00022516"/>
    </source>
</evidence>
<evidence type="ECO:0000313" key="16">
    <source>
        <dbReference type="EMBL" id="GEN60085.1"/>
    </source>
</evidence>
<keyword evidence="7 13" id="KW-0276">Fatty acid metabolism</keyword>
<dbReference type="PROSITE" id="PS50980">
    <property type="entry name" value="COA_CT_NTER"/>
    <property type="match status" value="1"/>
</dbReference>
<organism evidence="16 17">
    <name type="scientific">Acetobacter nitrogenifigens DSM 23921 = NBRC 105050</name>
    <dbReference type="NCBI Taxonomy" id="1120919"/>
    <lineage>
        <taxon>Bacteria</taxon>
        <taxon>Pseudomonadati</taxon>
        <taxon>Pseudomonadota</taxon>
        <taxon>Alphaproteobacteria</taxon>
        <taxon>Acetobacterales</taxon>
        <taxon>Acetobacteraceae</taxon>
        <taxon>Acetobacter</taxon>
    </lineage>
</organism>
<evidence type="ECO:0000259" key="15">
    <source>
        <dbReference type="PROSITE" id="PS50980"/>
    </source>
</evidence>
<dbReference type="PANTHER" id="PTHR42995">
    <property type="entry name" value="ACETYL-COENZYME A CARBOXYLASE CARBOXYL TRANSFERASE SUBUNIT BETA, CHLOROPLASTIC"/>
    <property type="match status" value="1"/>
</dbReference>
<evidence type="ECO:0000256" key="8">
    <source>
        <dbReference type="ARBA" id="ARBA00022833"/>
    </source>
</evidence>
<dbReference type="HAMAP" id="MF_01395">
    <property type="entry name" value="AcetylCoA_CT_beta"/>
    <property type="match status" value="1"/>
</dbReference>
<comment type="subcellular location">
    <subcellularLocation>
        <location evidence="1 13">Cytoplasm</location>
    </subcellularLocation>
</comment>
<dbReference type="GO" id="GO:0006633">
    <property type="term" value="P:fatty acid biosynthetic process"/>
    <property type="evidence" value="ECO:0007669"/>
    <property type="project" value="UniProtKB-KW"/>
</dbReference>
<accession>A0A511XAY8</accession>
<dbReference type="Pfam" id="PF01039">
    <property type="entry name" value="Carboxyl_trans"/>
    <property type="match status" value="1"/>
</dbReference>
<evidence type="ECO:0000256" key="6">
    <source>
        <dbReference type="ARBA" id="ARBA00022771"/>
    </source>
</evidence>
<evidence type="ECO:0000256" key="1">
    <source>
        <dbReference type="ARBA" id="ARBA00004496"/>
    </source>
</evidence>
<dbReference type="InterPro" id="IPR029045">
    <property type="entry name" value="ClpP/crotonase-like_dom_sf"/>
</dbReference>
<dbReference type="RefSeq" id="WP_051291943.1">
    <property type="nucleotide sequence ID" value="NZ_AUBI01000003.1"/>
</dbReference>
<dbReference type="NCBIfam" id="TIGR00515">
    <property type="entry name" value="accD"/>
    <property type="match status" value="1"/>
</dbReference>
<keyword evidence="9 13" id="KW-0067">ATP-binding</keyword>
<dbReference type="GO" id="GO:0005524">
    <property type="term" value="F:ATP binding"/>
    <property type="evidence" value="ECO:0007669"/>
    <property type="project" value="UniProtKB-KW"/>
</dbReference>
<keyword evidence="3 13" id="KW-0808">Transferase</keyword>
<dbReference type="UniPathway" id="UPA00655">
    <property type="reaction ID" value="UER00711"/>
</dbReference>
<keyword evidence="2 13" id="KW-0444">Lipid biosynthesis</keyword>
<dbReference type="InterPro" id="IPR041010">
    <property type="entry name" value="Znf-ACC"/>
</dbReference>
<evidence type="ECO:0000256" key="4">
    <source>
        <dbReference type="ARBA" id="ARBA00022723"/>
    </source>
</evidence>
<feature type="binding site" evidence="13">
    <location>
        <position position="28"/>
    </location>
    <ligand>
        <name>Zn(2+)</name>
        <dbReference type="ChEBI" id="CHEBI:29105"/>
    </ligand>
</feature>
<dbReference type="GO" id="GO:0003989">
    <property type="term" value="F:acetyl-CoA carboxylase activity"/>
    <property type="evidence" value="ECO:0007669"/>
    <property type="project" value="InterPro"/>
</dbReference>
<dbReference type="PRINTS" id="PR01070">
    <property type="entry name" value="ACCCTRFRASEB"/>
</dbReference>
<feature type="binding site" evidence="13">
    <location>
        <position position="47"/>
    </location>
    <ligand>
        <name>Zn(2+)</name>
        <dbReference type="ChEBI" id="CHEBI:29105"/>
    </ligand>
</feature>
<keyword evidence="17" id="KW-1185">Reference proteome</keyword>
<feature type="binding site" evidence="13">
    <location>
        <position position="50"/>
    </location>
    <ligand>
        <name>Zn(2+)</name>
        <dbReference type="ChEBI" id="CHEBI:29105"/>
    </ligand>
</feature>
<comment type="similarity">
    <text evidence="13">Belongs to the AccD/PCCB family.</text>
</comment>
<dbReference type="EMBL" id="BJYF01000011">
    <property type="protein sequence ID" value="GEN60085.1"/>
    <property type="molecule type" value="Genomic_DNA"/>
</dbReference>
<dbReference type="Gene3D" id="3.90.226.10">
    <property type="entry name" value="2-enoyl-CoA Hydratase, Chain A, domain 1"/>
    <property type="match status" value="1"/>
</dbReference>
<sequence length="311" mass="33844">MSWLTTYVRPRIRGLLNREVPDNLWTNCSSCHQMVLNKELRRTLNVCPHCGHHMKVVAADRLEWTFDKDSYTLIELPKVPNDPLGFRDQKRYSDRLKDARAKSHINESLVVAHGKITGHPAVVAVQAYEFMAGTMGSALGEAFLAAARLAVLQRSALVVFTASGGARMQEGLISLMQMPRTTVAVQMLKDAGLPYIVVLTDPTTGGVTASFAMLGDVQIAEPKALIGFAGPRVIEDTVREKLPEGFQRSEYLLEHGMLDMVVERRDLRATLGRVIGLLTNETPEQASPAPEGAPSGGATSQPESGAARTAA</sequence>
<dbReference type="SUPFAM" id="SSF52096">
    <property type="entry name" value="ClpP/crotonase"/>
    <property type="match status" value="1"/>
</dbReference>
<comment type="pathway">
    <text evidence="13">Lipid metabolism; malonyl-CoA biosynthesis; malonyl-CoA from acetyl-CoA: step 1/1.</text>
</comment>
<evidence type="ECO:0000256" key="10">
    <source>
        <dbReference type="ARBA" id="ARBA00023098"/>
    </source>
</evidence>
<dbReference type="InterPro" id="IPR011762">
    <property type="entry name" value="COA_CT_N"/>
</dbReference>
<dbReference type="InterPro" id="IPR034733">
    <property type="entry name" value="AcCoA_carboxyl_beta"/>
</dbReference>
<evidence type="ECO:0000313" key="17">
    <source>
        <dbReference type="Proteomes" id="UP000321635"/>
    </source>
</evidence>
<dbReference type="OrthoDB" id="9772975at2"/>
<comment type="cofactor">
    <cofactor evidence="13">
        <name>Zn(2+)</name>
        <dbReference type="ChEBI" id="CHEBI:29105"/>
    </cofactor>
    <text evidence="13">Binds 1 zinc ion per subunit.</text>
</comment>
<comment type="subunit">
    <text evidence="13">Acetyl-CoA carboxylase is a heterohexamer composed of biotin carboxyl carrier protein (AccB), biotin carboxylase (AccC) and two subunits each of ACCase subunit alpha (AccA) and ACCase subunit beta (AccD).</text>
</comment>
<feature type="binding site" evidence="13">
    <location>
        <position position="31"/>
    </location>
    <ligand>
        <name>Zn(2+)</name>
        <dbReference type="ChEBI" id="CHEBI:29105"/>
    </ligand>
</feature>
<keyword evidence="8 13" id="KW-0862">Zinc</keyword>
<feature type="zinc finger region" description="C4-type" evidence="13">
    <location>
        <begin position="28"/>
        <end position="50"/>
    </location>
</feature>
<keyword evidence="4 13" id="KW-0479">Metal-binding</keyword>
<dbReference type="AlphaFoldDB" id="A0A511XAY8"/>
<comment type="function">
    <text evidence="12 13">Component of the acetyl coenzyme A carboxylase (ACC) complex. Biotin carboxylase (BC) catalyzes the carboxylation of biotin on its carrier protein (BCCP) and then the CO(2) group is transferred by the transcarboxylase to acetyl-CoA to form malonyl-CoA.</text>
</comment>
<evidence type="ECO:0000256" key="7">
    <source>
        <dbReference type="ARBA" id="ARBA00022832"/>
    </source>
</evidence>
<dbReference type="GO" id="GO:0008270">
    <property type="term" value="F:zinc ion binding"/>
    <property type="evidence" value="ECO:0007669"/>
    <property type="project" value="UniProtKB-UniRule"/>
</dbReference>
<dbReference type="InterPro" id="IPR000438">
    <property type="entry name" value="Acetyl_CoA_COase_Trfase_b_su"/>
</dbReference>
<evidence type="ECO:0000256" key="9">
    <source>
        <dbReference type="ARBA" id="ARBA00022840"/>
    </source>
</evidence>
<dbReference type="GO" id="GO:0009329">
    <property type="term" value="C:acetate CoA-transferase complex"/>
    <property type="evidence" value="ECO:0007669"/>
    <property type="project" value="TreeGrafter"/>
</dbReference>
<evidence type="ECO:0000256" key="12">
    <source>
        <dbReference type="ARBA" id="ARBA00025280"/>
    </source>
</evidence>
<feature type="region of interest" description="Disordered" evidence="14">
    <location>
        <begin position="279"/>
        <end position="311"/>
    </location>
</feature>
<name>A0A511XAY8_9PROT</name>